<dbReference type="AlphaFoldDB" id="G0NDA9"/>
<proteinExistence type="predicted"/>
<dbReference type="Gene3D" id="3.10.20.90">
    <property type="entry name" value="Phosphatidylinositol 3-kinase Catalytic Subunit, Chain A, domain 1"/>
    <property type="match status" value="1"/>
</dbReference>
<dbReference type="Pfam" id="PF09280">
    <property type="entry name" value="XPC-binding"/>
    <property type="match status" value="1"/>
</dbReference>
<evidence type="ECO:0000259" key="1">
    <source>
        <dbReference type="PROSITE" id="PS50053"/>
    </source>
</evidence>
<dbReference type="SUPFAM" id="SSF54236">
    <property type="entry name" value="Ubiquitin-like"/>
    <property type="match status" value="1"/>
</dbReference>
<protein>
    <recommendedName>
        <fullName evidence="1">Ubiquitin-like domain-containing protein</fullName>
    </recommendedName>
</protein>
<dbReference type="GO" id="GO:0003684">
    <property type="term" value="F:damaged DNA binding"/>
    <property type="evidence" value="ECO:0007669"/>
    <property type="project" value="InterPro"/>
</dbReference>
<dbReference type="InterPro" id="IPR036353">
    <property type="entry name" value="XPC-bd_sf"/>
</dbReference>
<dbReference type="InterPro" id="IPR000626">
    <property type="entry name" value="Ubiquitin-like_dom"/>
</dbReference>
<keyword evidence="3" id="KW-1185">Reference proteome</keyword>
<sequence length="147" mass="16890">MPEKVKFIAATTEFTFKLNKEQTIADVKKMFESASKGLYPAKHLEFVLKNKILNDTTKVADVDFECSYVLVRCNEYNAAETTAPVKEELPVFDLHSDTPPLEQIRDLVRQDPNNLALVCERLRGPKPSFVEYIENHRESFLEVLNNL</sequence>
<dbReference type="Gene3D" id="1.10.10.540">
    <property type="entry name" value="XPC-binding domain"/>
    <property type="match status" value="1"/>
</dbReference>
<dbReference type="GO" id="GO:0043161">
    <property type="term" value="P:proteasome-mediated ubiquitin-dependent protein catabolic process"/>
    <property type="evidence" value="ECO:0007669"/>
    <property type="project" value="InterPro"/>
</dbReference>
<dbReference type="InParanoid" id="G0NDA9"/>
<dbReference type="InterPro" id="IPR029071">
    <property type="entry name" value="Ubiquitin-like_domsf"/>
</dbReference>
<dbReference type="EMBL" id="GL379867">
    <property type="protein sequence ID" value="EGT58265.1"/>
    <property type="molecule type" value="Genomic_DNA"/>
</dbReference>
<dbReference type="PROSITE" id="PS50053">
    <property type="entry name" value="UBIQUITIN_2"/>
    <property type="match status" value="1"/>
</dbReference>
<feature type="domain" description="Ubiquitin-like" evidence="1">
    <location>
        <begin position="1"/>
        <end position="65"/>
    </location>
</feature>
<dbReference type="Proteomes" id="UP000008068">
    <property type="component" value="Unassembled WGS sequence"/>
</dbReference>
<reference evidence="3" key="1">
    <citation type="submission" date="2011-07" db="EMBL/GenBank/DDBJ databases">
        <authorList>
            <consortium name="Caenorhabditis brenneri Sequencing and Analysis Consortium"/>
            <person name="Wilson R.K."/>
        </authorList>
    </citation>
    <scope>NUCLEOTIDE SEQUENCE [LARGE SCALE GENOMIC DNA]</scope>
    <source>
        <strain evidence="3">PB2801</strain>
    </source>
</reference>
<evidence type="ECO:0000313" key="3">
    <source>
        <dbReference type="Proteomes" id="UP000008068"/>
    </source>
</evidence>
<evidence type="ECO:0000313" key="2">
    <source>
        <dbReference type="EMBL" id="EGT58265.1"/>
    </source>
</evidence>
<accession>G0NDA9</accession>
<dbReference type="GO" id="GO:0006289">
    <property type="term" value="P:nucleotide-excision repair"/>
    <property type="evidence" value="ECO:0007669"/>
    <property type="project" value="InterPro"/>
</dbReference>
<dbReference type="OrthoDB" id="419317at2759"/>
<dbReference type="SUPFAM" id="SSF101238">
    <property type="entry name" value="XPC-binding domain"/>
    <property type="match status" value="1"/>
</dbReference>
<gene>
    <name evidence="2" type="ORF">CAEBREN_13349</name>
</gene>
<dbReference type="InterPro" id="IPR015360">
    <property type="entry name" value="XPC-bd"/>
</dbReference>
<name>G0NDA9_CAEBE</name>
<organism evidence="3">
    <name type="scientific">Caenorhabditis brenneri</name>
    <name type="common">Nematode worm</name>
    <dbReference type="NCBI Taxonomy" id="135651"/>
    <lineage>
        <taxon>Eukaryota</taxon>
        <taxon>Metazoa</taxon>
        <taxon>Ecdysozoa</taxon>
        <taxon>Nematoda</taxon>
        <taxon>Chromadorea</taxon>
        <taxon>Rhabditida</taxon>
        <taxon>Rhabditina</taxon>
        <taxon>Rhabditomorpha</taxon>
        <taxon>Rhabditoidea</taxon>
        <taxon>Rhabditidae</taxon>
        <taxon>Peloderinae</taxon>
        <taxon>Caenorhabditis</taxon>
    </lineage>
</organism>
<dbReference type="HOGENOM" id="CLU_1769712_0_0_1"/>